<dbReference type="AlphaFoldDB" id="A0A934HNK6"/>
<dbReference type="Gene3D" id="3.30.1240.10">
    <property type="match status" value="1"/>
</dbReference>
<dbReference type="GO" id="GO:0000287">
    <property type="term" value="F:magnesium ion binding"/>
    <property type="evidence" value="ECO:0007669"/>
    <property type="project" value="TreeGrafter"/>
</dbReference>
<evidence type="ECO:0000313" key="2">
    <source>
        <dbReference type="Proteomes" id="UP000622687"/>
    </source>
</evidence>
<dbReference type="InterPro" id="IPR023214">
    <property type="entry name" value="HAD_sf"/>
</dbReference>
<sequence>MIKLIASDMDGTLLNEHDKLNEEFFHIIEKLKERNIIFVAASGRQYFNLENKFSRVKNDIIFAAENGSFVLYEGEEIYSSILDKNVVKELIKIGRELDGCEIILCGKKSAYIEKNYKNFIDEVERYYLKYEVVDDLYEVDDDILKFTLCDFKGSAENSNNVFKPIWGESLQITVSGQIWLDIINKDVNKGVSIKYIQEKLNITAEETMVFGDYFNDVEMFKSAYYSYAMANAPEEVKKHARFAAKSNRENGVLEVIKNEVLNK</sequence>
<organism evidence="1 2">
    <name type="scientific">Clostridium aciditolerans</name>
    <dbReference type="NCBI Taxonomy" id="339861"/>
    <lineage>
        <taxon>Bacteria</taxon>
        <taxon>Bacillati</taxon>
        <taxon>Bacillota</taxon>
        <taxon>Clostridia</taxon>
        <taxon>Eubacteriales</taxon>
        <taxon>Clostridiaceae</taxon>
        <taxon>Clostridium</taxon>
    </lineage>
</organism>
<dbReference type="InterPro" id="IPR036412">
    <property type="entry name" value="HAD-like_sf"/>
</dbReference>
<dbReference type="SFLD" id="SFLDS00003">
    <property type="entry name" value="Haloacid_Dehalogenase"/>
    <property type="match status" value="1"/>
</dbReference>
<dbReference type="NCBIfam" id="TIGR00099">
    <property type="entry name" value="Cof-subfamily"/>
    <property type="match status" value="1"/>
</dbReference>
<proteinExistence type="predicted"/>
<dbReference type="InterPro" id="IPR000150">
    <property type="entry name" value="Cof"/>
</dbReference>
<dbReference type="NCBIfam" id="TIGR01484">
    <property type="entry name" value="HAD-SF-IIB"/>
    <property type="match status" value="1"/>
</dbReference>
<comment type="caution">
    <text evidence="1">The sequence shown here is derived from an EMBL/GenBank/DDBJ whole genome shotgun (WGS) entry which is preliminary data.</text>
</comment>
<dbReference type="CDD" id="cd07518">
    <property type="entry name" value="HAD_YbiV-Like"/>
    <property type="match status" value="1"/>
</dbReference>
<dbReference type="GO" id="GO:0016791">
    <property type="term" value="F:phosphatase activity"/>
    <property type="evidence" value="ECO:0007669"/>
    <property type="project" value="UniProtKB-ARBA"/>
</dbReference>
<keyword evidence="1" id="KW-0378">Hydrolase</keyword>
<evidence type="ECO:0000313" key="1">
    <source>
        <dbReference type="EMBL" id="MBI6871551.1"/>
    </source>
</evidence>
<protein>
    <submittedName>
        <fullName evidence="1">HAD family hydrolase</fullName>
    </submittedName>
</protein>
<accession>A0A934HNK6</accession>
<dbReference type="PANTHER" id="PTHR10000">
    <property type="entry name" value="PHOSPHOSERINE PHOSPHATASE"/>
    <property type="match status" value="1"/>
</dbReference>
<reference evidence="1" key="1">
    <citation type="submission" date="2020-12" db="EMBL/GenBank/DDBJ databases">
        <title>Clostridium thailandense sp. nov., a novel acetogenic bacterium isolated from peat land soil in Thailand.</title>
        <authorList>
            <person name="Chaikitkaew S."/>
            <person name="Birkeland N.K."/>
        </authorList>
    </citation>
    <scope>NUCLEOTIDE SEQUENCE</scope>
    <source>
        <strain evidence="1">DSM 17425</strain>
    </source>
</reference>
<dbReference type="SUPFAM" id="SSF56784">
    <property type="entry name" value="HAD-like"/>
    <property type="match status" value="1"/>
</dbReference>
<keyword evidence="2" id="KW-1185">Reference proteome</keyword>
<dbReference type="InterPro" id="IPR006379">
    <property type="entry name" value="HAD-SF_hydro_IIB"/>
</dbReference>
<dbReference type="PANTHER" id="PTHR10000:SF8">
    <property type="entry name" value="HAD SUPERFAMILY HYDROLASE-LIKE, TYPE 3"/>
    <property type="match status" value="1"/>
</dbReference>
<dbReference type="Pfam" id="PF08282">
    <property type="entry name" value="Hydrolase_3"/>
    <property type="match status" value="1"/>
</dbReference>
<dbReference type="Proteomes" id="UP000622687">
    <property type="component" value="Unassembled WGS sequence"/>
</dbReference>
<dbReference type="RefSeq" id="WP_211140996.1">
    <property type="nucleotide sequence ID" value="NZ_JAEEGB010000003.1"/>
</dbReference>
<dbReference type="SFLD" id="SFLDG01140">
    <property type="entry name" value="C2.B:_Phosphomannomutase_and_P"/>
    <property type="match status" value="1"/>
</dbReference>
<dbReference type="Gene3D" id="3.40.50.1000">
    <property type="entry name" value="HAD superfamily/HAD-like"/>
    <property type="match status" value="1"/>
</dbReference>
<dbReference type="GO" id="GO:0005829">
    <property type="term" value="C:cytosol"/>
    <property type="evidence" value="ECO:0007669"/>
    <property type="project" value="TreeGrafter"/>
</dbReference>
<gene>
    <name evidence="1" type="ORF">I6U51_02375</name>
</gene>
<dbReference type="EMBL" id="JAEEGB010000003">
    <property type="protein sequence ID" value="MBI6871551.1"/>
    <property type="molecule type" value="Genomic_DNA"/>
</dbReference>
<dbReference type="PROSITE" id="PS01228">
    <property type="entry name" value="COF_1"/>
    <property type="match status" value="1"/>
</dbReference>
<name>A0A934HNK6_9CLOT</name>
<dbReference type="SFLD" id="SFLDG01144">
    <property type="entry name" value="C2.B.4:_PGP_Like"/>
    <property type="match status" value="1"/>
</dbReference>